<dbReference type="SUPFAM" id="SSF47598">
    <property type="entry name" value="Ribbon-helix-helix"/>
    <property type="match status" value="1"/>
</dbReference>
<dbReference type="AlphaFoldDB" id="A0A7W3FJN4"/>
<dbReference type="EMBL" id="JACGXS010000001">
    <property type="protein sequence ID" value="MBA8680725.1"/>
    <property type="molecule type" value="Genomic_DNA"/>
</dbReference>
<comment type="caution">
    <text evidence="2">The sequence shown here is derived from an EMBL/GenBank/DDBJ whole genome shotgun (WGS) entry which is preliminary data.</text>
</comment>
<gene>
    <name evidence="2" type="ORF">H4O11_02760</name>
</gene>
<name>A0A7W3FJN4_9GAMM</name>
<dbReference type="GO" id="GO:0006355">
    <property type="term" value="P:regulation of DNA-templated transcription"/>
    <property type="evidence" value="ECO:0007669"/>
    <property type="project" value="InterPro"/>
</dbReference>
<sequence>MPMPTVRSLPADIHRILKVRITHHRRCTEIEIRSTLESALRPAGRVRIGTALAALSSAAGLTDTDVKALRRNTNQMSAMPMGFD</sequence>
<dbReference type="Gene3D" id="1.10.1220.10">
    <property type="entry name" value="Met repressor-like"/>
    <property type="match status" value="1"/>
</dbReference>
<evidence type="ECO:0000259" key="1">
    <source>
        <dbReference type="Pfam" id="PF22513"/>
    </source>
</evidence>
<evidence type="ECO:0000313" key="3">
    <source>
        <dbReference type="Proteomes" id="UP000547058"/>
    </source>
</evidence>
<dbReference type="Proteomes" id="UP000547058">
    <property type="component" value="Unassembled WGS sequence"/>
</dbReference>
<feature type="domain" description="Antitoxin FitA-like ribbon-helix-helix" evidence="1">
    <location>
        <begin position="5"/>
        <end position="40"/>
    </location>
</feature>
<accession>A0A7W3FJN4</accession>
<keyword evidence="3" id="KW-1185">Reference proteome</keyword>
<dbReference type="InterPro" id="IPR013321">
    <property type="entry name" value="Arc_rbn_hlx_hlx"/>
</dbReference>
<organism evidence="2 3">
    <name type="scientific">Stenotrophomonas tumulicola</name>
    <dbReference type="NCBI Taxonomy" id="1685415"/>
    <lineage>
        <taxon>Bacteria</taxon>
        <taxon>Pseudomonadati</taxon>
        <taxon>Pseudomonadota</taxon>
        <taxon>Gammaproteobacteria</taxon>
        <taxon>Lysobacterales</taxon>
        <taxon>Lysobacteraceae</taxon>
        <taxon>Stenotrophomonas</taxon>
    </lineage>
</organism>
<evidence type="ECO:0000313" key="2">
    <source>
        <dbReference type="EMBL" id="MBA8680725.1"/>
    </source>
</evidence>
<reference evidence="2 3" key="1">
    <citation type="submission" date="2020-08" db="EMBL/GenBank/DDBJ databases">
        <title>Stenotrophomonas tumulicola JCM 30961.</title>
        <authorList>
            <person name="Deng Y."/>
        </authorList>
    </citation>
    <scope>NUCLEOTIDE SEQUENCE [LARGE SCALE GENOMIC DNA]</scope>
    <source>
        <strain evidence="2 3">JCM 30961</strain>
    </source>
</reference>
<dbReference type="InterPro" id="IPR010985">
    <property type="entry name" value="Ribbon_hlx_hlx"/>
</dbReference>
<protein>
    <submittedName>
        <fullName evidence="2">Plasmid stabilization protein</fullName>
    </submittedName>
</protein>
<proteinExistence type="predicted"/>
<dbReference type="Pfam" id="PF22513">
    <property type="entry name" value="FitA-like_RHH"/>
    <property type="match status" value="1"/>
</dbReference>
<dbReference type="InterPro" id="IPR053853">
    <property type="entry name" value="FitA-like_RHH"/>
</dbReference>